<dbReference type="SUPFAM" id="SSF52096">
    <property type="entry name" value="ClpP/crotonase"/>
    <property type="match status" value="2"/>
</dbReference>
<feature type="domain" description="ATP-grasp" evidence="13">
    <location>
        <begin position="120"/>
        <end position="328"/>
    </location>
</feature>
<dbReference type="Proteomes" id="UP000037247">
    <property type="component" value="Unassembled WGS sequence"/>
</dbReference>
<reference evidence="17 18" key="1">
    <citation type="submission" date="2015-05" db="EMBL/GenBank/DDBJ databases">
        <title>Draft genome sequence of the bacterium Gordonia jacobaea a new member of the Gordonia genus.</title>
        <authorList>
            <person name="Jimenez-Galisteo G."/>
            <person name="Dominguez A."/>
            <person name="Munoz E."/>
            <person name="Vinas M."/>
        </authorList>
    </citation>
    <scope>NUCLEOTIDE SEQUENCE [LARGE SCALE GENOMIC DNA]</scope>
    <source>
        <strain evidence="18">mv1</strain>
    </source>
</reference>
<evidence type="ECO:0000259" key="13">
    <source>
        <dbReference type="PROSITE" id="PS50975"/>
    </source>
</evidence>
<evidence type="ECO:0000313" key="17">
    <source>
        <dbReference type="EMBL" id="KNA90798.1"/>
    </source>
</evidence>
<dbReference type="SMART" id="SM00878">
    <property type="entry name" value="Biotin_carb_C"/>
    <property type="match status" value="1"/>
</dbReference>
<comment type="similarity">
    <text evidence="3">Belongs to the AccD/PCCB family.</text>
</comment>
<sequence length="1099" mass="114409">MSSATVLVANRGEIALRIIRTARETGHRVVAVYAADDAQSPHVSAADEAVALEGVGAQAYLDVDAIIDAAQRTGATFIHPGYGFLSEEPRLARACAAAGLRFVGPSAEALETFGDKASARRAAIAADVPVLDATESGVDEAQVAQLLAAHPSGVMIKAVAGGGGRGMREVTSADQIADAMKACAAEAQAGFGNADLFAEELCGSARHIEVQIISAESASGTGASGTGASGTTALALGDRDCSVQRRHQKLIEIAPAQHLSDEMRAGLHACAARLCAANGYRGLATVEFLVAGDRFVFLEVNPRIQVEHTITEEVTGCDLVEIGLAIAADRRFGELGLPAGITSDGEAVTGTPVDTAGVAIQARVNMETTTPDGTTVPQSGTLRSFSAPTGPGVRVDTFGRPGLTTSPRYDSLLAKVIGHTARGDFTIATRKTADALGEFVIDGVATNVGLLRAILGDKTFGAGSVTTRYLGEQIDELVARATDFDTAGAAAPIADDAAAPVLDVELADGEDVLVAPMSGVVVEVAEAGVAAAPGTALVVLEAMKMQHTVSMPTAATLIRALVEPGQAVATGQPLAVIGAAGGDADVETRAEIDPDHIRPDLAEINARHEVTLDAARPDAVAKRHRIGRRTARENITDLVDEDSFVEYGALALAAQRTRRTEEDLVANTPADGLVGGVATIGADRFGAKAAEAVVISYDYTVLAGTQGLRNHAKTDRLIELAKRKNVPLVLFAEGGGGRPGDTDANGAAGLELNTFREMASLRGRVPTIAVVSGRCFAGNAALAGACDVLIATPEANIGMGGPAMVEGGGLGVFRPEDIGPVELQRRNGVVHIAARDEADAVDLARRYLAYFQGDVVYWDAPDTRLSRHVVPENRLRAYDVREAIDSIADPASTLEVRADYGMGVVTALIRVEGVAYGVVANSSAHLGGAIDAEAADKAADFLEMCEAHRLPVVTLCDTPGFMVGPESEEHATVRRFSRLFVAGARLTVPLGTIILRKGYGLGAMAMAGGSFHAPQFTVAWPTGEIGPMGLEGSVRLGFRKELEAIDDPAERDALFAELVAKAYEHGKALHSATTFELDDVIDPADSRAWIRQLGRQRHQ</sequence>
<keyword evidence="9" id="KW-0511">Multifunctional enzyme</keyword>
<dbReference type="SUPFAM" id="SSF51230">
    <property type="entry name" value="Single hybrid motif"/>
    <property type="match status" value="1"/>
</dbReference>
<dbReference type="PANTHER" id="PTHR48095">
    <property type="entry name" value="PYRUVATE CARBOXYLASE SUBUNIT A"/>
    <property type="match status" value="1"/>
</dbReference>
<dbReference type="InterPro" id="IPR005481">
    <property type="entry name" value="BC-like_N"/>
</dbReference>
<dbReference type="Pfam" id="PF00289">
    <property type="entry name" value="Biotin_carb_N"/>
    <property type="match status" value="1"/>
</dbReference>
<dbReference type="Pfam" id="PF02785">
    <property type="entry name" value="Biotin_carb_C"/>
    <property type="match status" value="1"/>
</dbReference>
<feature type="compositionally biased region" description="Polar residues" evidence="11">
    <location>
        <begin position="369"/>
        <end position="387"/>
    </location>
</feature>
<keyword evidence="18" id="KW-1185">Reference proteome</keyword>
<comment type="pathway">
    <text evidence="2">Lipid metabolism; malonyl-CoA biosynthesis; malonyl-CoA from acetyl-CoA: step 1/1.</text>
</comment>
<accession>A0ABR5IAT3</accession>
<dbReference type="PANTHER" id="PTHR48095:SF5">
    <property type="entry name" value="BLL7292 PROTEIN"/>
    <property type="match status" value="1"/>
</dbReference>
<protein>
    <recommendedName>
        <fullName evidence="4">acetyl-CoA carboxylase</fullName>
        <ecNumber evidence="4">6.4.1.2</ecNumber>
    </recommendedName>
</protein>
<dbReference type="PROSITE" id="PS50975">
    <property type="entry name" value="ATP_GRASP"/>
    <property type="match status" value="1"/>
</dbReference>
<dbReference type="InterPro" id="IPR016185">
    <property type="entry name" value="PreATP-grasp_dom_sf"/>
</dbReference>
<evidence type="ECO:0000256" key="10">
    <source>
        <dbReference type="PROSITE-ProRule" id="PRU00409"/>
    </source>
</evidence>
<dbReference type="InterPro" id="IPR000089">
    <property type="entry name" value="Biotin_lipoyl"/>
</dbReference>
<dbReference type="Gene3D" id="3.40.50.20">
    <property type="match status" value="1"/>
</dbReference>
<evidence type="ECO:0000256" key="6">
    <source>
        <dbReference type="ARBA" id="ARBA00022741"/>
    </source>
</evidence>
<feature type="region of interest" description="Disordered" evidence="11">
    <location>
        <begin position="369"/>
        <end position="400"/>
    </location>
</feature>
<dbReference type="SUPFAM" id="SSF56059">
    <property type="entry name" value="Glutathione synthetase ATP-binding domain-like"/>
    <property type="match status" value="1"/>
</dbReference>
<evidence type="ECO:0000313" key="18">
    <source>
        <dbReference type="Proteomes" id="UP000037247"/>
    </source>
</evidence>
<dbReference type="Pfam" id="PF02786">
    <property type="entry name" value="CPSase_L_D2"/>
    <property type="match status" value="1"/>
</dbReference>
<dbReference type="CDD" id="cd06850">
    <property type="entry name" value="biotinyl_domain"/>
    <property type="match status" value="1"/>
</dbReference>
<evidence type="ECO:0000256" key="9">
    <source>
        <dbReference type="ARBA" id="ARBA00023268"/>
    </source>
</evidence>
<evidence type="ECO:0000256" key="11">
    <source>
        <dbReference type="SAM" id="MobiDB-lite"/>
    </source>
</evidence>
<name>A0ABR5IAT3_9ACTN</name>
<dbReference type="InterPro" id="IPR034733">
    <property type="entry name" value="AcCoA_carboxyl_beta"/>
</dbReference>
<evidence type="ECO:0000259" key="14">
    <source>
        <dbReference type="PROSITE" id="PS50979"/>
    </source>
</evidence>
<dbReference type="Gene3D" id="3.30.1490.20">
    <property type="entry name" value="ATP-grasp fold, A domain"/>
    <property type="match status" value="1"/>
</dbReference>
<feature type="domain" description="CoA carboxyltransferase C-terminal" evidence="16">
    <location>
        <begin position="857"/>
        <end position="1099"/>
    </location>
</feature>
<dbReference type="Gene3D" id="3.30.470.20">
    <property type="entry name" value="ATP-grasp fold, B domain"/>
    <property type="match status" value="1"/>
</dbReference>
<evidence type="ECO:0000256" key="1">
    <source>
        <dbReference type="ARBA" id="ARBA00001953"/>
    </source>
</evidence>
<dbReference type="Pfam" id="PF00364">
    <property type="entry name" value="Biotin_lipoyl"/>
    <property type="match status" value="1"/>
</dbReference>
<evidence type="ECO:0000256" key="7">
    <source>
        <dbReference type="ARBA" id="ARBA00022840"/>
    </source>
</evidence>
<dbReference type="PROSITE" id="PS00867">
    <property type="entry name" value="CPSASE_2"/>
    <property type="match status" value="1"/>
</dbReference>
<dbReference type="InterPro" id="IPR051602">
    <property type="entry name" value="ACC_Biotin_Carboxylase"/>
</dbReference>
<evidence type="ECO:0000259" key="15">
    <source>
        <dbReference type="PROSITE" id="PS50980"/>
    </source>
</evidence>
<dbReference type="EC" id="6.4.1.2" evidence="4"/>
<evidence type="ECO:0000256" key="3">
    <source>
        <dbReference type="ARBA" id="ARBA00006102"/>
    </source>
</evidence>
<dbReference type="SUPFAM" id="SSF51246">
    <property type="entry name" value="Rudiment single hybrid motif"/>
    <property type="match status" value="1"/>
</dbReference>
<keyword evidence="8" id="KW-0092">Biotin</keyword>
<dbReference type="InterPro" id="IPR029045">
    <property type="entry name" value="ClpP/crotonase-like_dom_sf"/>
</dbReference>
<dbReference type="InterPro" id="IPR013815">
    <property type="entry name" value="ATP_grasp_subdomain_1"/>
</dbReference>
<dbReference type="EMBL" id="LDTZ01000018">
    <property type="protein sequence ID" value="KNA90798.1"/>
    <property type="molecule type" value="Genomic_DNA"/>
</dbReference>
<organism evidence="17 18">
    <name type="scientific">Gordonia jacobaea</name>
    <dbReference type="NCBI Taxonomy" id="122202"/>
    <lineage>
        <taxon>Bacteria</taxon>
        <taxon>Bacillati</taxon>
        <taxon>Actinomycetota</taxon>
        <taxon>Actinomycetes</taxon>
        <taxon>Mycobacteriales</taxon>
        <taxon>Gordoniaceae</taxon>
        <taxon>Gordonia</taxon>
    </lineage>
</organism>
<dbReference type="Gene3D" id="2.40.50.100">
    <property type="match status" value="1"/>
</dbReference>
<dbReference type="Pfam" id="PF01039">
    <property type="entry name" value="Carboxyl_trans"/>
    <property type="match status" value="1"/>
</dbReference>
<dbReference type="PROSITE" id="PS50968">
    <property type="entry name" value="BIOTINYL_LIPOYL"/>
    <property type="match status" value="1"/>
</dbReference>
<dbReference type="InterPro" id="IPR011763">
    <property type="entry name" value="COA_CT_C"/>
</dbReference>
<dbReference type="InterPro" id="IPR011761">
    <property type="entry name" value="ATP-grasp"/>
</dbReference>
<dbReference type="InterPro" id="IPR011762">
    <property type="entry name" value="COA_CT_N"/>
</dbReference>
<comment type="cofactor">
    <cofactor evidence="1">
        <name>biotin</name>
        <dbReference type="ChEBI" id="CHEBI:57586"/>
    </cofactor>
</comment>
<gene>
    <name evidence="17" type="ORF">ABW18_14900</name>
</gene>
<evidence type="ECO:0000256" key="8">
    <source>
        <dbReference type="ARBA" id="ARBA00023267"/>
    </source>
</evidence>
<dbReference type="PROSITE" id="PS50980">
    <property type="entry name" value="COA_CT_NTER"/>
    <property type="match status" value="1"/>
</dbReference>
<feature type="domain" description="Biotin carboxylation" evidence="14">
    <location>
        <begin position="2"/>
        <end position="475"/>
    </location>
</feature>
<feature type="domain" description="Lipoyl-binding" evidence="12">
    <location>
        <begin position="501"/>
        <end position="578"/>
    </location>
</feature>
<proteinExistence type="inferred from homology"/>
<keyword evidence="6 10" id="KW-0547">Nucleotide-binding</keyword>
<dbReference type="InterPro" id="IPR005482">
    <property type="entry name" value="Biotin_COase_C"/>
</dbReference>
<feature type="domain" description="CoA carboxyltransferase N-terminal" evidence="15">
    <location>
        <begin position="597"/>
        <end position="863"/>
    </location>
</feature>
<dbReference type="InterPro" id="IPR011764">
    <property type="entry name" value="Biotin_carboxylation_dom"/>
</dbReference>
<dbReference type="InterPro" id="IPR011054">
    <property type="entry name" value="Rudment_hybrid_motif"/>
</dbReference>
<evidence type="ECO:0000256" key="2">
    <source>
        <dbReference type="ARBA" id="ARBA00004956"/>
    </source>
</evidence>
<dbReference type="Gene3D" id="3.90.226.10">
    <property type="entry name" value="2-enoyl-CoA Hydratase, Chain A, domain 1"/>
    <property type="match status" value="2"/>
</dbReference>
<keyword evidence="5" id="KW-0436">Ligase</keyword>
<dbReference type="InterPro" id="IPR011053">
    <property type="entry name" value="Single_hybrid_motif"/>
</dbReference>
<comment type="caution">
    <text evidence="17">The sequence shown here is derived from an EMBL/GenBank/DDBJ whole genome shotgun (WGS) entry which is preliminary data.</text>
</comment>
<dbReference type="PROSITE" id="PS50989">
    <property type="entry name" value="COA_CT_CTER"/>
    <property type="match status" value="1"/>
</dbReference>
<dbReference type="RefSeq" id="WP_049699732.1">
    <property type="nucleotide sequence ID" value="NZ_LDTZ01000018.1"/>
</dbReference>
<dbReference type="SUPFAM" id="SSF52440">
    <property type="entry name" value="PreATP-grasp domain"/>
    <property type="match status" value="1"/>
</dbReference>
<dbReference type="PROSITE" id="PS50979">
    <property type="entry name" value="BC"/>
    <property type="match status" value="1"/>
</dbReference>
<evidence type="ECO:0000259" key="12">
    <source>
        <dbReference type="PROSITE" id="PS50968"/>
    </source>
</evidence>
<evidence type="ECO:0000256" key="5">
    <source>
        <dbReference type="ARBA" id="ARBA00022598"/>
    </source>
</evidence>
<keyword evidence="7 10" id="KW-0067">ATP-binding</keyword>
<dbReference type="InterPro" id="IPR005479">
    <property type="entry name" value="CPAse_ATP-bd"/>
</dbReference>
<evidence type="ECO:0000259" key="16">
    <source>
        <dbReference type="PROSITE" id="PS50989"/>
    </source>
</evidence>
<evidence type="ECO:0000256" key="4">
    <source>
        <dbReference type="ARBA" id="ARBA00013058"/>
    </source>
</evidence>